<protein>
    <recommendedName>
        <fullName evidence="2">Secretion system C-terminal sorting domain-containing protein</fullName>
    </recommendedName>
</protein>
<dbReference type="EMBL" id="QFFJ01000002">
    <property type="protein sequence ID" value="RBL88368.1"/>
    <property type="molecule type" value="Genomic_DNA"/>
</dbReference>
<feature type="signal peptide" evidence="1">
    <location>
        <begin position="1"/>
        <end position="24"/>
    </location>
</feature>
<dbReference type="OrthoDB" id="671724at2"/>
<organism evidence="3 4">
    <name type="scientific">Chitinophaga flava</name>
    <dbReference type="NCBI Taxonomy" id="2259036"/>
    <lineage>
        <taxon>Bacteria</taxon>
        <taxon>Pseudomonadati</taxon>
        <taxon>Bacteroidota</taxon>
        <taxon>Chitinophagia</taxon>
        <taxon>Chitinophagales</taxon>
        <taxon>Chitinophagaceae</taxon>
        <taxon>Chitinophaga</taxon>
    </lineage>
</organism>
<feature type="domain" description="Secretion system C-terminal sorting" evidence="2">
    <location>
        <begin position="91"/>
        <end position="167"/>
    </location>
</feature>
<evidence type="ECO:0000259" key="2">
    <source>
        <dbReference type="Pfam" id="PF18962"/>
    </source>
</evidence>
<name>A0A365XQG2_9BACT</name>
<dbReference type="InterPro" id="IPR026444">
    <property type="entry name" value="Secre_tail"/>
</dbReference>
<dbReference type="AlphaFoldDB" id="A0A365XQG2"/>
<dbReference type="Pfam" id="PF18962">
    <property type="entry name" value="Por_Secre_tail"/>
    <property type="match status" value="1"/>
</dbReference>
<dbReference type="RefSeq" id="WP_113617117.1">
    <property type="nucleotide sequence ID" value="NZ_QFFJ01000002.1"/>
</dbReference>
<gene>
    <name evidence="3" type="ORF">DF182_17395</name>
</gene>
<accession>A0A365XQG2</accession>
<keyword evidence="4" id="KW-1185">Reference proteome</keyword>
<evidence type="ECO:0000313" key="3">
    <source>
        <dbReference type="EMBL" id="RBL88368.1"/>
    </source>
</evidence>
<evidence type="ECO:0000313" key="4">
    <source>
        <dbReference type="Proteomes" id="UP000253410"/>
    </source>
</evidence>
<proteinExistence type="predicted"/>
<dbReference type="Proteomes" id="UP000253410">
    <property type="component" value="Unassembled WGS sequence"/>
</dbReference>
<feature type="chain" id="PRO_5016858443" description="Secretion system C-terminal sorting domain-containing protein" evidence="1">
    <location>
        <begin position="25"/>
        <end position="168"/>
    </location>
</feature>
<reference evidence="3 4" key="1">
    <citation type="submission" date="2018-05" db="EMBL/GenBank/DDBJ databases">
        <title>Chitinophaga sp. K3CV102501T nov., isolated from isolated from a monsoon evergreen broad-leaved forest soil.</title>
        <authorList>
            <person name="Lv Y."/>
        </authorList>
    </citation>
    <scope>NUCLEOTIDE SEQUENCE [LARGE SCALE GENOMIC DNA]</scope>
    <source>
        <strain evidence="3 4">GDMCC 1.1325</strain>
    </source>
</reference>
<comment type="caution">
    <text evidence="3">The sequence shown here is derived from an EMBL/GenBank/DDBJ whole genome shotgun (WGS) entry which is preliminary data.</text>
</comment>
<sequence length="168" mass="18188">MTSFISKCIIALMVLAALCTQANAQLILNRQVVGSNGGSGNLNQILIQYTIGEPVVLPITDGRLLLTQGFQQPYELPPLPPGKSPVKDYILFPNPALTSVKIQFEMLADAAITILILNTAGQEVYNRMHQVGQGKSTVVIPVNHFAAGIFTVVLKVGVNIYFEKLIVQ</sequence>
<keyword evidence="1" id="KW-0732">Signal</keyword>
<evidence type="ECO:0000256" key="1">
    <source>
        <dbReference type="SAM" id="SignalP"/>
    </source>
</evidence>
<dbReference type="NCBIfam" id="TIGR04183">
    <property type="entry name" value="Por_Secre_tail"/>
    <property type="match status" value="1"/>
</dbReference>